<sequence length="280" mass="31950">MRIEHITIDNFKKIEHMELRFQKGFNLIIGDNSTGKTSVLEAISVALGGFLAGIDNIQSVNFSNDEIRRVCSTIGDGSYNIRYATPITVDCTAIIDNTPFHFVRRKNSAKSSRTTVEPRDICKTATRMASDDSSVLPVISYQSAARMWSQKKNKWNDPFGDDYSRVVGYTDCLDESSNTKMLTNWFRKMEQIIWQNNKTIGEYENAKRSTAEFIKHMTGSGDARVYYDKRSEELMCMIDDERLVRRLFSYALFNDLISDSIILNLISVHSCLARTCSTTF</sequence>
<dbReference type="AlphaFoldDB" id="A0A9D1MCH0"/>
<dbReference type="EMBL" id="DVNB01000083">
    <property type="protein sequence ID" value="HIU57752.1"/>
    <property type="molecule type" value="Genomic_DNA"/>
</dbReference>
<dbReference type="Proteomes" id="UP000824109">
    <property type="component" value="Unassembled WGS sequence"/>
</dbReference>
<dbReference type="InterPro" id="IPR027417">
    <property type="entry name" value="P-loop_NTPase"/>
</dbReference>
<dbReference type="InterPro" id="IPR038729">
    <property type="entry name" value="Rad50/SbcC_AAA"/>
</dbReference>
<protein>
    <submittedName>
        <fullName evidence="2">AAA family ATPase</fullName>
    </submittedName>
</protein>
<evidence type="ECO:0000313" key="2">
    <source>
        <dbReference type="EMBL" id="HIU57752.1"/>
    </source>
</evidence>
<evidence type="ECO:0000313" key="3">
    <source>
        <dbReference type="Proteomes" id="UP000824109"/>
    </source>
</evidence>
<comment type="caution">
    <text evidence="2">The sequence shown here is derived from an EMBL/GenBank/DDBJ whole genome shotgun (WGS) entry which is preliminary data.</text>
</comment>
<dbReference type="PANTHER" id="PTHR32182">
    <property type="entry name" value="DNA REPLICATION AND REPAIR PROTEIN RECF"/>
    <property type="match status" value="1"/>
</dbReference>
<accession>A0A9D1MCH0</accession>
<dbReference type="GO" id="GO:0016887">
    <property type="term" value="F:ATP hydrolysis activity"/>
    <property type="evidence" value="ECO:0007669"/>
    <property type="project" value="InterPro"/>
</dbReference>
<dbReference type="SUPFAM" id="SSF52540">
    <property type="entry name" value="P-loop containing nucleoside triphosphate hydrolases"/>
    <property type="match status" value="1"/>
</dbReference>
<dbReference type="PANTHER" id="PTHR32182:SF0">
    <property type="entry name" value="DNA REPLICATION AND REPAIR PROTEIN RECF"/>
    <property type="match status" value="1"/>
</dbReference>
<name>A0A9D1MCH0_9FIRM</name>
<proteinExistence type="predicted"/>
<dbReference type="GO" id="GO:0006302">
    <property type="term" value="P:double-strand break repair"/>
    <property type="evidence" value="ECO:0007669"/>
    <property type="project" value="InterPro"/>
</dbReference>
<reference evidence="2" key="1">
    <citation type="submission" date="2020-10" db="EMBL/GenBank/DDBJ databases">
        <authorList>
            <person name="Gilroy R."/>
        </authorList>
    </citation>
    <scope>NUCLEOTIDE SEQUENCE</scope>
    <source>
        <strain evidence="2">USAMLcec3-3695</strain>
    </source>
</reference>
<dbReference type="Gene3D" id="3.40.50.300">
    <property type="entry name" value="P-loop containing nucleotide triphosphate hydrolases"/>
    <property type="match status" value="1"/>
</dbReference>
<gene>
    <name evidence="2" type="ORF">IAA61_08095</name>
</gene>
<feature type="domain" description="Rad50/SbcC-type AAA" evidence="1">
    <location>
        <begin position="6"/>
        <end position="185"/>
    </location>
</feature>
<evidence type="ECO:0000259" key="1">
    <source>
        <dbReference type="Pfam" id="PF13476"/>
    </source>
</evidence>
<reference evidence="2" key="2">
    <citation type="journal article" date="2021" name="PeerJ">
        <title>Extensive microbial diversity within the chicken gut microbiome revealed by metagenomics and culture.</title>
        <authorList>
            <person name="Gilroy R."/>
            <person name="Ravi A."/>
            <person name="Getino M."/>
            <person name="Pursley I."/>
            <person name="Horton D.L."/>
            <person name="Alikhan N.F."/>
            <person name="Baker D."/>
            <person name="Gharbi K."/>
            <person name="Hall N."/>
            <person name="Watson M."/>
            <person name="Adriaenssens E.M."/>
            <person name="Foster-Nyarko E."/>
            <person name="Jarju S."/>
            <person name="Secka A."/>
            <person name="Antonio M."/>
            <person name="Oren A."/>
            <person name="Chaudhuri R.R."/>
            <person name="La Ragione R."/>
            <person name="Hildebrand F."/>
            <person name="Pallen M.J."/>
        </authorList>
    </citation>
    <scope>NUCLEOTIDE SEQUENCE</scope>
    <source>
        <strain evidence="2">USAMLcec3-3695</strain>
    </source>
</reference>
<dbReference type="Pfam" id="PF13476">
    <property type="entry name" value="AAA_23"/>
    <property type="match status" value="1"/>
</dbReference>
<organism evidence="2 3">
    <name type="scientific">Candidatus Ornithomonoglobus merdipullorum</name>
    <dbReference type="NCBI Taxonomy" id="2840895"/>
    <lineage>
        <taxon>Bacteria</taxon>
        <taxon>Bacillati</taxon>
        <taxon>Bacillota</taxon>
        <taxon>Clostridia</taxon>
        <taxon>Candidatus Ornithomonoglobus</taxon>
    </lineage>
</organism>
<dbReference type="GO" id="GO:0000731">
    <property type="term" value="P:DNA synthesis involved in DNA repair"/>
    <property type="evidence" value="ECO:0007669"/>
    <property type="project" value="TreeGrafter"/>
</dbReference>